<feature type="signal peptide" evidence="1">
    <location>
        <begin position="1"/>
        <end position="19"/>
    </location>
</feature>
<dbReference type="Proteomes" id="UP000266292">
    <property type="component" value="Chromosome"/>
</dbReference>
<sequence>MKTNFLAAALSIISFGALAQTASPAQPSTKLESMSKIELGLHGLGLAYEVPLSARWSANLSAGLGGGYAIEQNDFENGFNSTWIINEPVAYFRSEFKYTYNRDRRLSKSKSILNNAGNYVAFQVKYTTNRVFEGNDYSFLEEPLNRTLLNEAHWGMQRPLGQKFIFNLHLGLGYATDFDFDNSQLYPAAGVQFSYVISKRAAL</sequence>
<accession>A0A1X9YN42</accession>
<feature type="chain" id="PRO_5010988254" description="Outer membrane protein beta-barrel domain-containing protein" evidence="1">
    <location>
        <begin position="20"/>
        <end position="203"/>
    </location>
</feature>
<gene>
    <name evidence="2" type="ORF">CA264_01625</name>
</gene>
<dbReference type="KEGG" id="pact:CA264_01625"/>
<dbReference type="OrthoDB" id="883248at2"/>
<name>A0A1X9YN42_9BACT</name>
<organism evidence="2 3">
    <name type="scientific">Pontibacter actiniarum</name>
    <dbReference type="NCBI Taxonomy" id="323450"/>
    <lineage>
        <taxon>Bacteria</taxon>
        <taxon>Pseudomonadati</taxon>
        <taxon>Bacteroidota</taxon>
        <taxon>Cytophagia</taxon>
        <taxon>Cytophagales</taxon>
        <taxon>Hymenobacteraceae</taxon>
        <taxon>Pontibacter</taxon>
    </lineage>
</organism>
<proteinExistence type="predicted"/>
<evidence type="ECO:0000313" key="3">
    <source>
        <dbReference type="Proteomes" id="UP000266292"/>
    </source>
</evidence>
<evidence type="ECO:0000313" key="2">
    <source>
        <dbReference type="EMBL" id="ARS34241.1"/>
    </source>
</evidence>
<dbReference type="EMBL" id="CP021235">
    <property type="protein sequence ID" value="ARS34241.1"/>
    <property type="molecule type" value="Genomic_DNA"/>
</dbReference>
<evidence type="ECO:0000256" key="1">
    <source>
        <dbReference type="SAM" id="SignalP"/>
    </source>
</evidence>
<dbReference type="AlphaFoldDB" id="A0A1X9YN42"/>
<dbReference type="RefSeq" id="WP_025604073.1">
    <property type="nucleotide sequence ID" value="NZ_CP021235.1"/>
</dbReference>
<keyword evidence="3" id="KW-1185">Reference proteome</keyword>
<protein>
    <recommendedName>
        <fullName evidence="4">Outer membrane protein beta-barrel domain-containing protein</fullName>
    </recommendedName>
</protein>
<evidence type="ECO:0008006" key="4">
    <source>
        <dbReference type="Google" id="ProtNLM"/>
    </source>
</evidence>
<reference evidence="3" key="1">
    <citation type="submission" date="2017-05" db="EMBL/GenBank/DDBJ databases">
        <authorList>
            <person name="Ray J."/>
            <person name="Price M."/>
            <person name="Deutschbauer A."/>
        </authorList>
    </citation>
    <scope>NUCLEOTIDE SEQUENCE [LARGE SCALE GENOMIC DNA]</scope>
    <source>
        <strain evidence="3">DSM 19842</strain>
    </source>
</reference>
<keyword evidence="1" id="KW-0732">Signal</keyword>